<dbReference type="Proteomes" id="UP000321204">
    <property type="component" value="Chromosome"/>
</dbReference>
<dbReference type="EMBL" id="CP042433">
    <property type="protein sequence ID" value="QEC56656.1"/>
    <property type="molecule type" value="Genomic_DNA"/>
</dbReference>
<proteinExistence type="predicted"/>
<keyword evidence="2" id="KW-1185">Reference proteome</keyword>
<gene>
    <name evidence="1" type="ORF">FSB75_12375</name>
</gene>
<reference evidence="1 2" key="1">
    <citation type="journal article" date="2015" name="Int. J. Syst. Evol. Microbiol.">
        <title>Flavisolibacter ginsenosidimutans sp. nov., with ginsenoside-converting activity isolated from soil used for cultivating ginseng.</title>
        <authorList>
            <person name="Zhao Y."/>
            <person name="Liu Q."/>
            <person name="Kang M.S."/>
            <person name="Jin F."/>
            <person name="Yu H."/>
            <person name="Im W.T."/>
        </authorList>
    </citation>
    <scope>NUCLEOTIDE SEQUENCE [LARGE SCALE GENOMIC DNA]</scope>
    <source>
        <strain evidence="1 2">Gsoil 636</strain>
    </source>
</reference>
<evidence type="ECO:0000313" key="2">
    <source>
        <dbReference type="Proteomes" id="UP000321204"/>
    </source>
</evidence>
<dbReference type="OrthoDB" id="789889at2"/>
<dbReference type="KEGG" id="fgg:FSB75_12375"/>
<accession>A0A5B8UJR9</accession>
<name>A0A5B8UJR9_9BACT</name>
<organism evidence="1 2">
    <name type="scientific">Flavisolibacter ginsenosidimutans</name>
    <dbReference type="NCBI Taxonomy" id="661481"/>
    <lineage>
        <taxon>Bacteria</taxon>
        <taxon>Pseudomonadati</taxon>
        <taxon>Bacteroidota</taxon>
        <taxon>Chitinophagia</taxon>
        <taxon>Chitinophagales</taxon>
        <taxon>Chitinophagaceae</taxon>
        <taxon>Flavisolibacter</taxon>
    </lineage>
</organism>
<dbReference type="RefSeq" id="WP_146787822.1">
    <property type="nucleotide sequence ID" value="NZ_BAABIO010000003.1"/>
</dbReference>
<dbReference type="AlphaFoldDB" id="A0A5B8UJR9"/>
<dbReference type="SUPFAM" id="SSF50475">
    <property type="entry name" value="FMN-binding split barrel"/>
    <property type="match status" value="1"/>
</dbReference>
<protein>
    <submittedName>
        <fullName evidence="1">Uncharacterized protein</fullName>
    </submittedName>
</protein>
<sequence>MNVAKKILTKLNGLHYPQDYLCLAAETFDGPLRAYLVQDGEIKKDITSLHAFVGYCPVIFALPAFTEINECEFIEVAFCPDDLDAGEKWTKEKSVAFLSLKRIKRQQTGEGETFYYEGIAGRHRFTSTFQQAVGQLYNRLYNNKAGNVFLKGNLHKQVQIAYCVPRKICLVTVGMNYAYNLFPTDLHGQVSESHYVVSLRHEGKACKQVLAAQNVVLSDVQASSFRTTYGLGKNHMQPLKDLSAFAFSKKLSARLHLPLPNEAVNYKELSLEDSFDAGIHKLLLFKIIGTQRVTNEPETLVHVHNAYATWRRKKGLPGNYLLR</sequence>
<evidence type="ECO:0000313" key="1">
    <source>
        <dbReference type="EMBL" id="QEC56656.1"/>
    </source>
</evidence>